<evidence type="ECO:0000259" key="7">
    <source>
        <dbReference type="PROSITE" id="PS50112"/>
    </source>
</evidence>
<keyword evidence="10" id="KW-1185">Reference proteome</keyword>
<dbReference type="Gene3D" id="3.30.565.10">
    <property type="entry name" value="Histidine kinase-like ATPase, C-terminal domain"/>
    <property type="match status" value="1"/>
</dbReference>
<protein>
    <recommendedName>
        <fullName evidence="2">histidine kinase</fullName>
        <ecNumber evidence="2">2.7.13.3</ecNumber>
    </recommendedName>
</protein>
<dbReference type="InterPro" id="IPR035965">
    <property type="entry name" value="PAS-like_dom_sf"/>
</dbReference>
<dbReference type="Pfam" id="PF00072">
    <property type="entry name" value="Response_reg"/>
    <property type="match status" value="1"/>
</dbReference>
<evidence type="ECO:0000259" key="6">
    <source>
        <dbReference type="PROSITE" id="PS50110"/>
    </source>
</evidence>
<dbReference type="SMART" id="SM00091">
    <property type="entry name" value="PAS"/>
    <property type="match status" value="1"/>
</dbReference>
<dbReference type="Pfam" id="PF13426">
    <property type="entry name" value="PAS_9"/>
    <property type="match status" value="1"/>
</dbReference>
<dbReference type="Gene3D" id="3.30.450.20">
    <property type="entry name" value="PAS domain"/>
    <property type="match status" value="1"/>
</dbReference>
<dbReference type="NCBIfam" id="TIGR00229">
    <property type="entry name" value="sensory_box"/>
    <property type="match status" value="1"/>
</dbReference>
<dbReference type="SMART" id="SM00387">
    <property type="entry name" value="HATPase_c"/>
    <property type="match status" value="1"/>
</dbReference>
<dbReference type="AlphaFoldDB" id="A0A2A4B3B3"/>
<dbReference type="PROSITE" id="PS50112">
    <property type="entry name" value="PAS"/>
    <property type="match status" value="1"/>
</dbReference>
<gene>
    <name evidence="9" type="ORF">COC42_11955</name>
</gene>
<dbReference type="CDD" id="cd00130">
    <property type="entry name" value="PAS"/>
    <property type="match status" value="1"/>
</dbReference>
<feature type="domain" description="PAS" evidence="7">
    <location>
        <begin position="30"/>
        <end position="96"/>
    </location>
</feature>
<feature type="domain" description="PAC" evidence="8">
    <location>
        <begin position="97"/>
        <end position="150"/>
    </location>
</feature>
<dbReference type="Proteomes" id="UP000218366">
    <property type="component" value="Unassembled WGS sequence"/>
</dbReference>
<sequence length="524" mass="56763">MTSANQPGCGTQVRPARSKDYDISRLRELALDAIQQSVIIADANQDGRPIVFVNRAFSDLTGYTSVEAIGRSCDFLAGPETNPEKRTEMRDALDARAPFTGLLLNYRKDGSAFWNEISLVLLDDGQSGSFWMGTQTDVTERRDLEARLRESQRMEAIGKLSGGIAHDFNNILALILGNAEIIASEAVHGSLTREAAADIMEAADGGSKLVTRMLQYARGENGELDEVPVNAVIEDVVTLLARTISDRIHVQTDLSPAVGRVRLDRTLFETALMNLVLNARDAMPAGGTVKITTRRRVNAGPKLGTAALVSVSDSGTGMDAETIERAFEPFFTTKIGGRGNGLGLAMVYNFVKQSGGDVSIDSVVGQGTTVAMLLPVEEPSVRAAPPHDARESILLVEDDPKIRKVLALHLDKAGYSVAEVGSAEEAIDLLTSGFEPALLISDIRLRDGMTGIELARRLASESSRMPILLMTGFAEELGIESDRIDGISVLRKPFRIEELLSEAERHCRPARTAGEALTYRRNRS</sequence>
<comment type="caution">
    <text evidence="9">The sequence shown here is derived from an EMBL/GenBank/DDBJ whole genome shotgun (WGS) entry which is preliminary data.</text>
</comment>
<evidence type="ECO:0000259" key="5">
    <source>
        <dbReference type="PROSITE" id="PS50109"/>
    </source>
</evidence>
<evidence type="ECO:0000256" key="1">
    <source>
        <dbReference type="ARBA" id="ARBA00000085"/>
    </source>
</evidence>
<dbReference type="SMART" id="SM00448">
    <property type="entry name" value="REC"/>
    <property type="match status" value="1"/>
</dbReference>
<dbReference type="PROSITE" id="PS50113">
    <property type="entry name" value="PAC"/>
    <property type="match status" value="1"/>
</dbReference>
<keyword evidence="3 4" id="KW-0597">Phosphoprotein</keyword>
<accession>A0A2A4B3B3</accession>
<feature type="modified residue" description="4-aspartylphosphate" evidence="4">
    <location>
        <position position="442"/>
    </location>
</feature>
<dbReference type="InterPro" id="IPR000014">
    <property type="entry name" value="PAS"/>
</dbReference>
<feature type="domain" description="Response regulatory" evidence="6">
    <location>
        <begin position="392"/>
        <end position="507"/>
    </location>
</feature>
<dbReference type="InterPro" id="IPR011006">
    <property type="entry name" value="CheY-like_superfamily"/>
</dbReference>
<dbReference type="SUPFAM" id="SSF55785">
    <property type="entry name" value="PYP-like sensor domain (PAS domain)"/>
    <property type="match status" value="1"/>
</dbReference>
<keyword evidence="9" id="KW-0418">Kinase</keyword>
<comment type="catalytic activity">
    <reaction evidence="1">
        <text>ATP + protein L-histidine = ADP + protein N-phospho-L-histidine.</text>
        <dbReference type="EC" id="2.7.13.3"/>
    </reaction>
</comment>
<dbReference type="PRINTS" id="PR00344">
    <property type="entry name" value="BCTRLSENSOR"/>
</dbReference>
<dbReference type="Gene3D" id="3.40.50.2300">
    <property type="match status" value="1"/>
</dbReference>
<dbReference type="SMART" id="SM00086">
    <property type="entry name" value="PAC"/>
    <property type="match status" value="1"/>
</dbReference>
<dbReference type="PANTHER" id="PTHR43065">
    <property type="entry name" value="SENSOR HISTIDINE KINASE"/>
    <property type="match status" value="1"/>
</dbReference>
<name>A0A2A4B3B3_9SPHN</name>
<dbReference type="SUPFAM" id="SSF55874">
    <property type="entry name" value="ATPase domain of HSP90 chaperone/DNA topoisomerase II/histidine kinase"/>
    <property type="match status" value="1"/>
</dbReference>
<dbReference type="OrthoDB" id="9796100at2"/>
<dbReference type="PANTHER" id="PTHR43065:SF42">
    <property type="entry name" value="TWO-COMPONENT SENSOR PPRA"/>
    <property type="match status" value="1"/>
</dbReference>
<dbReference type="SUPFAM" id="SSF52172">
    <property type="entry name" value="CheY-like"/>
    <property type="match status" value="1"/>
</dbReference>
<reference evidence="9 10" key="1">
    <citation type="submission" date="2017-09" db="EMBL/GenBank/DDBJ databases">
        <title>Sphingomonas spermidinifaciens 9NM-10, whole genome shotgun sequence.</title>
        <authorList>
            <person name="Feng G."/>
            <person name="Zhu H."/>
        </authorList>
    </citation>
    <scope>NUCLEOTIDE SEQUENCE [LARGE SCALE GENOMIC DNA]</scope>
    <source>
        <strain evidence="9 10">9NM-10</strain>
    </source>
</reference>
<evidence type="ECO:0000313" key="9">
    <source>
        <dbReference type="EMBL" id="PCD02174.1"/>
    </source>
</evidence>
<dbReference type="PROSITE" id="PS50110">
    <property type="entry name" value="RESPONSE_REGULATORY"/>
    <property type="match status" value="1"/>
</dbReference>
<dbReference type="EMBL" id="NWMW01000002">
    <property type="protein sequence ID" value="PCD02174.1"/>
    <property type="molecule type" value="Genomic_DNA"/>
</dbReference>
<dbReference type="InterPro" id="IPR001789">
    <property type="entry name" value="Sig_transdc_resp-reg_receiver"/>
</dbReference>
<dbReference type="RefSeq" id="WP_096343552.1">
    <property type="nucleotide sequence ID" value="NZ_NWMW01000002.1"/>
</dbReference>
<dbReference type="InterPro" id="IPR003661">
    <property type="entry name" value="HisK_dim/P_dom"/>
</dbReference>
<dbReference type="InterPro" id="IPR036890">
    <property type="entry name" value="HATPase_C_sf"/>
</dbReference>
<dbReference type="EC" id="2.7.13.3" evidence="2"/>
<dbReference type="InterPro" id="IPR004358">
    <property type="entry name" value="Sig_transdc_His_kin-like_C"/>
</dbReference>
<dbReference type="PROSITE" id="PS50109">
    <property type="entry name" value="HIS_KIN"/>
    <property type="match status" value="1"/>
</dbReference>
<dbReference type="SMART" id="SM00388">
    <property type="entry name" value="HisKA"/>
    <property type="match status" value="1"/>
</dbReference>
<organism evidence="9 10">
    <name type="scientific">Sphingomonas spermidinifaciens</name>
    <dbReference type="NCBI Taxonomy" id="1141889"/>
    <lineage>
        <taxon>Bacteria</taxon>
        <taxon>Pseudomonadati</taxon>
        <taxon>Pseudomonadota</taxon>
        <taxon>Alphaproteobacteria</taxon>
        <taxon>Sphingomonadales</taxon>
        <taxon>Sphingomonadaceae</taxon>
        <taxon>Sphingomonas</taxon>
    </lineage>
</organism>
<evidence type="ECO:0000259" key="8">
    <source>
        <dbReference type="PROSITE" id="PS50113"/>
    </source>
</evidence>
<proteinExistence type="predicted"/>
<evidence type="ECO:0000256" key="3">
    <source>
        <dbReference type="ARBA" id="ARBA00022553"/>
    </source>
</evidence>
<evidence type="ECO:0000313" key="10">
    <source>
        <dbReference type="Proteomes" id="UP000218366"/>
    </source>
</evidence>
<keyword evidence="9" id="KW-0808">Transferase</keyword>
<dbReference type="InterPro" id="IPR005467">
    <property type="entry name" value="His_kinase_dom"/>
</dbReference>
<feature type="domain" description="Histidine kinase" evidence="5">
    <location>
        <begin position="163"/>
        <end position="378"/>
    </location>
</feature>
<dbReference type="Gene3D" id="1.10.287.130">
    <property type="match status" value="1"/>
</dbReference>
<evidence type="ECO:0000256" key="4">
    <source>
        <dbReference type="PROSITE-ProRule" id="PRU00169"/>
    </source>
</evidence>
<dbReference type="GO" id="GO:0000155">
    <property type="term" value="F:phosphorelay sensor kinase activity"/>
    <property type="evidence" value="ECO:0007669"/>
    <property type="project" value="InterPro"/>
</dbReference>
<dbReference type="Pfam" id="PF02518">
    <property type="entry name" value="HATPase_c"/>
    <property type="match status" value="1"/>
</dbReference>
<dbReference type="InterPro" id="IPR036097">
    <property type="entry name" value="HisK_dim/P_sf"/>
</dbReference>
<evidence type="ECO:0000256" key="2">
    <source>
        <dbReference type="ARBA" id="ARBA00012438"/>
    </source>
</evidence>
<dbReference type="SUPFAM" id="SSF47384">
    <property type="entry name" value="Homodimeric domain of signal transducing histidine kinase"/>
    <property type="match status" value="1"/>
</dbReference>
<dbReference type="CDD" id="cd00082">
    <property type="entry name" value="HisKA"/>
    <property type="match status" value="1"/>
</dbReference>
<dbReference type="InterPro" id="IPR003594">
    <property type="entry name" value="HATPase_dom"/>
</dbReference>
<dbReference type="Pfam" id="PF00512">
    <property type="entry name" value="HisKA"/>
    <property type="match status" value="1"/>
</dbReference>
<dbReference type="InterPro" id="IPR001610">
    <property type="entry name" value="PAC"/>
</dbReference>
<dbReference type="InterPro" id="IPR000700">
    <property type="entry name" value="PAS-assoc_C"/>
</dbReference>